<dbReference type="PANTHER" id="PTHR36837">
    <property type="entry name" value="POLY(3-HYDROXYALKANOATE) POLYMERASE SUBUNIT PHAC"/>
    <property type="match status" value="1"/>
</dbReference>
<dbReference type="InterPro" id="IPR029058">
    <property type="entry name" value="AB_hydrolase_fold"/>
</dbReference>
<dbReference type="RefSeq" id="WP_379958333.1">
    <property type="nucleotide sequence ID" value="NZ_JAUYVI010000006.1"/>
</dbReference>
<comment type="caution">
    <text evidence="3">The sequence shown here is derived from an EMBL/GenBank/DDBJ whole genome shotgun (WGS) entry which is preliminary data.</text>
</comment>
<dbReference type="Pfam" id="PF00561">
    <property type="entry name" value="Abhydrolase_1"/>
    <property type="match status" value="1"/>
</dbReference>
<organism evidence="3 4">
    <name type="scientific">Dongia sedimenti</name>
    <dbReference type="NCBI Taxonomy" id="3064282"/>
    <lineage>
        <taxon>Bacteria</taxon>
        <taxon>Pseudomonadati</taxon>
        <taxon>Pseudomonadota</taxon>
        <taxon>Alphaproteobacteria</taxon>
        <taxon>Rhodospirillales</taxon>
        <taxon>Dongiaceae</taxon>
        <taxon>Dongia</taxon>
    </lineage>
</organism>
<dbReference type="EMBL" id="JAUYVI010000006">
    <property type="protein sequence ID" value="MDQ7249854.1"/>
    <property type="molecule type" value="Genomic_DNA"/>
</dbReference>
<proteinExistence type="predicted"/>
<name>A0ABU0YQ54_9PROT</name>
<dbReference type="InterPro" id="IPR010941">
    <property type="entry name" value="PhaC_N"/>
</dbReference>
<dbReference type="Proteomes" id="UP001230156">
    <property type="component" value="Unassembled WGS sequence"/>
</dbReference>
<dbReference type="GO" id="GO:0016787">
    <property type="term" value="F:hydrolase activity"/>
    <property type="evidence" value="ECO:0007669"/>
    <property type="project" value="UniProtKB-KW"/>
</dbReference>
<evidence type="ECO:0000259" key="2">
    <source>
        <dbReference type="Pfam" id="PF07167"/>
    </source>
</evidence>
<dbReference type="SUPFAM" id="SSF53474">
    <property type="entry name" value="alpha/beta-Hydrolases"/>
    <property type="match status" value="1"/>
</dbReference>
<dbReference type="PANTHER" id="PTHR36837:SF2">
    <property type="entry name" value="POLY(3-HYDROXYALKANOATE) POLYMERASE SUBUNIT PHAC"/>
    <property type="match status" value="1"/>
</dbReference>
<dbReference type="Pfam" id="PF07167">
    <property type="entry name" value="PhaC_N"/>
    <property type="match status" value="1"/>
</dbReference>
<protein>
    <submittedName>
        <fullName evidence="3">Alpha/beta fold hydrolase</fullName>
    </submittedName>
</protein>
<feature type="domain" description="Poly-beta-hydroxybutyrate polymerase N-terminal" evidence="2">
    <location>
        <begin position="45"/>
        <end position="92"/>
    </location>
</feature>
<feature type="domain" description="AB hydrolase-1" evidence="1">
    <location>
        <begin position="132"/>
        <end position="331"/>
    </location>
</feature>
<evidence type="ECO:0000313" key="4">
    <source>
        <dbReference type="Proteomes" id="UP001230156"/>
    </source>
</evidence>
<dbReference type="Gene3D" id="3.40.50.1820">
    <property type="entry name" value="alpha/beta hydrolase"/>
    <property type="match status" value="1"/>
</dbReference>
<dbReference type="InterPro" id="IPR000073">
    <property type="entry name" value="AB_hydrolase_1"/>
</dbReference>
<keyword evidence="4" id="KW-1185">Reference proteome</keyword>
<keyword evidence="3" id="KW-0378">Hydrolase</keyword>
<accession>A0ABU0YQ54</accession>
<reference evidence="4" key="1">
    <citation type="submission" date="2023-08" db="EMBL/GenBank/DDBJ databases">
        <title>Rhodospirillaceae gen. nov., a novel taxon isolated from the Yangtze River Yuezi River estuary sludge.</title>
        <authorList>
            <person name="Ruan L."/>
        </authorList>
    </citation>
    <scope>NUCLEOTIDE SEQUENCE [LARGE SCALE GENOMIC DNA]</scope>
    <source>
        <strain evidence="4">R-7</strain>
    </source>
</reference>
<gene>
    <name evidence="3" type="ORF">Q8A70_19350</name>
</gene>
<sequence>MEKAEPVALAGALQAEGLRRFDALLTGVEKYRRHPQSRSLADAPVLWSEGTTRLLDYRTGHDPKAPRLLVIPSLVNRYYILDLEAEGSFLRWSASQGMAPFVVDWGSPGAEERGFDFTDYVAGRLESALEAVRREPGGPIFAIGYCMGGNLALALSLRRQAEIAGLILLATPWDFHAENPEHSLMLAEIGRNLEPIIQLFGELPVDILQCFFSGFDPFQVLRKFQNFAGADPESPGARKFVALEDWLNDGMAVSAAVARECLTGWYGENTPARGLWKIAGEPVLPQRFEQPALCLIPAGDRIVPPKSALSLANALPKAERMLPSAGHIGMMAGGKAKPLVWEPMQAWIGARR</sequence>
<dbReference type="InterPro" id="IPR051321">
    <property type="entry name" value="PHA/PHB_synthase"/>
</dbReference>
<evidence type="ECO:0000313" key="3">
    <source>
        <dbReference type="EMBL" id="MDQ7249854.1"/>
    </source>
</evidence>
<evidence type="ECO:0000259" key="1">
    <source>
        <dbReference type="Pfam" id="PF00561"/>
    </source>
</evidence>